<keyword evidence="3" id="KW-0997">Cell inner membrane</keyword>
<dbReference type="eggNOG" id="COG1560">
    <property type="taxonomic scope" value="Bacteria"/>
</dbReference>
<evidence type="ECO:0000256" key="1">
    <source>
        <dbReference type="ARBA" id="ARBA00004533"/>
    </source>
</evidence>
<dbReference type="PANTHER" id="PTHR30606:SF10">
    <property type="entry name" value="PHOSPHATIDYLINOSITOL MANNOSIDE ACYLTRANSFERASE"/>
    <property type="match status" value="1"/>
</dbReference>
<gene>
    <name evidence="7" type="ordered locus">Arch_0815</name>
</gene>
<dbReference type="STRING" id="644284.Arch_0815"/>
<dbReference type="HOGENOM" id="CLU_049421_3_1_11"/>
<keyword evidence="2" id="KW-1003">Cell membrane</keyword>
<evidence type="ECO:0000256" key="5">
    <source>
        <dbReference type="ARBA" id="ARBA00023136"/>
    </source>
</evidence>
<dbReference type="CDD" id="cd07984">
    <property type="entry name" value="LPLAT_LABLAT-like"/>
    <property type="match status" value="1"/>
</dbReference>
<dbReference type="NCBIfam" id="NF005919">
    <property type="entry name" value="PRK07920.1"/>
    <property type="match status" value="1"/>
</dbReference>
<evidence type="ECO:0000256" key="4">
    <source>
        <dbReference type="ARBA" id="ARBA00022679"/>
    </source>
</evidence>
<dbReference type="GO" id="GO:0016746">
    <property type="term" value="F:acyltransferase activity"/>
    <property type="evidence" value="ECO:0007669"/>
    <property type="project" value="UniProtKB-KW"/>
</dbReference>
<protein>
    <submittedName>
        <fullName evidence="7">Lipid A biosynthesis acyltransferase</fullName>
    </submittedName>
</protein>
<dbReference type="OrthoDB" id="9803456at2"/>
<keyword evidence="5" id="KW-0472">Membrane</keyword>
<reference evidence="7 8" key="1">
    <citation type="journal article" date="2010" name="Stand. Genomic Sci.">
        <title>Complete genome sequence of Arcanobacterium haemolyticum type strain (11018).</title>
        <authorList>
            <person name="Yasawong M."/>
            <person name="Teshima H."/>
            <person name="Lapidus A."/>
            <person name="Nolan M."/>
            <person name="Lucas S."/>
            <person name="Glavina Del Rio T."/>
            <person name="Tice H."/>
            <person name="Cheng J."/>
            <person name="Bruce D."/>
            <person name="Detter C."/>
            <person name="Tapia R."/>
            <person name="Han C."/>
            <person name="Goodwin L."/>
            <person name="Pitluck S."/>
            <person name="Liolios K."/>
            <person name="Ivanova N."/>
            <person name="Mavromatis K."/>
            <person name="Mikhailova N."/>
            <person name="Pati A."/>
            <person name="Chen A."/>
            <person name="Palaniappan K."/>
            <person name="Land M."/>
            <person name="Hauser L."/>
            <person name="Chang Y."/>
            <person name="Jeffries C."/>
            <person name="Rohde M."/>
            <person name="Sikorski J."/>
            <person name="Pukall R."/>
            <person name="Goker M."/>
            <person name="Woyke T."/>
            <person name="Bristow J."/>
            <person name="Eisen J."/>
            <person name="Markowitz V."/>
            <person name="Hugenholtz P."/>
            <person name="Kyrpides N."/>
            <person name="Klenk H."/>
        </authorList>
    </citation>
    <scope>NUCLEOTIDE SEQUENCE [LARGE SCALE GENOMIC DNA]</scope>
    <source>
        <strain evidence="8">ATCC 9345 / DSM 20595 / CCUG 17215 / LMG 16163 / NBRC 15585 / NCTC 8452 / 11018</strain>
    </source>
</reference>
<evidence type="ECO:0000256" key="2">
    <source>
        <dbReference type="ARBA" id="ARBA00022475"/>
    </source>
</evidence>
<dbReference type="RefSeq" id="WP_013170037.1">
    <property type="nucleotide sequence ID" value="NC_014218.1"/>
</dbReference>
<proteinExistence type="predicted"/>
<organism evidence="7 8">
    <name type="scientific">Arcanobacterium haemolyticum (strain ATCC 9345 / DSM 20595 / CCM 5947 / CCUG 17215 / LMG 16163 / NBRC 15585 / NCTC 8452 / 11018)</name>
    <dbReference type="NCBI Taxonomy" id="644284"/>
    <lineage>
        <taxon>Bacteria</taxon>
        <taxon>Bacillati</taxon>
        <taxon>Actinomycetota</taxon>
        <taxon>Actinomycetes</taxon>
        <taxon>Actinomycetales</taxon>
        <taxon>Actinomycetaceae</taxon>
        <taxon>Arcanobacterium</taxon>
    </lineage>
</organism>
<name>D7BNP2_ARCHD</name>
<dbReference type="Pfam" id="PF03279">
    <property type="entry name" value="Lip_A_acyltrans"/>
    <property type="match status" value="1"/>
</dbReference>
<dbReference type="KEGG" id="ahe:Arch_0815"/>
<evidence type="ECO:0000313" key="8">
    <source>
        <dbReference type="Proteomes" id="UP000000376"/>
    </source>
</evidence>
<dbReference type="GO" id="GO:0009247">
    <property type="term" value="P:glycolipid biosynthetic process"/>
    <property type="evidence" value="ECO:0007669"/>
    <property type="project" value="UniProtKB-ARBA"/>
</dbReference>
<evidence type="ECO:0000313" key="7">
    <source>
        <dbReference type="EMBL" id="ADH92541.1"/>
    </source>
</evidence>
<dbReference type="PANTHER" id="PTHR30606">
    <property type="entry name" value="LIPID A BIOSYNTHESIS LAUROYL ACYLTRANSFERASE"/>
    <property type="match status" value="1"/>
</dbReference>
<accession>D7BNP2</accession>
<keyword evidence="6 7" id="KW-0012">Acyltransferase</keyword>
<comment type="subcellular location">
    <subcellularLocation>
        <location evidence="1">Cell inner membrane</location>
    </subcellularLocation>
</comment>
<dbReference type="EMBL" id="CP002045">
    <property type="protein sequence ID" value="ADH92541.1"/>
    <property type="molecule type" value="Genomic_DNA"/>
</dbReference>
<dbReference type="AlphaFoldDB" id="D7BNP2"/>
<sequence>MNPHLIFKLIDVTARRMPEACARSLFAAIGTLAGLSSSSGIMQLRANYERVAPASGISKKLRSATAMRHYLRYYYEAFRLPYLTPEQIDARVSVENMEPLAAALKTGSCTAALMHAGNWDLAGAWATRNLAPVHTVAEKLEPPEITHTFLDLRRKLGMTIYHAEKSQHVVEKLTRDMAATRCFVPLLCDRDLSATGVDVNLFGHHARVAPGPAILAQKTGSAMFPIFCIAENFHHDKARVARAGTTWGIRLIIGNPITPQVPPTASRPERVRDVQRMMDEWAHFMSSAATPHLTHWHMLQKVFVADLDPARLARAQKETP</sequence>
<evidence type="ECO:0000256" key="3">
    <source>
        <dbReference type="ARBA" id="ARBA00022519"/>
    </source>
</evidence>
<keyword evidence="8" id="KW-1185">Reference proteome</keyword>
<dbReference type="GO" id="GO:0005886">
    <property type="term" value="C:plasma membrane"/>
    <property type="evidence" value="ECO:0007669"/>
    <property type="project" value="UniProtKB-SubCell"/>
</dbReference>
<keyword evidence="4" id="KW-0808">Transferase</keyword>
<dbReference type="InterPro" id="IPR004960">
    <property type="entry name" value="LipA_acyltrans"/>
</dbReference>
<evidence type="ECO:0000256" key="6">
    <source>
        <dbReference type="ARBA" id="ARBA00023315"/>
    </source>
</evidence>
<dbReference type="Proteomes" id="UP000000376">
    <property type="component" value="Chromosome"/>
</dbReference>